<dbReference type="Pfam" id="PF02992">
    <property type="entry name" value="Transposase_21"/>
    <property type="match status" value="1"/>
</dbReference>
<gene>
    <name evidence="1" type="ORF">RHS01_08180</name>
</gene>
<name>A0A8H7I7Y4_9AGAM</name>
<evidence type="ECO:0000313" key="1">
    <source>
        <dbReference type="EMBL" id="KAF8751737.1"/>
    </source>
</evidence>
<proteinExistence type="predicted"/>
<organism evidence="1 2">
    <name type="scientific">Rhizoctonia solani</name>
    <dbReference type="NCBI Taxonomy" id="456999"/>
    <lineage>
        <taxon>Eukaryota</taxon>
        <taxon>Fungi</taxon>
        <taxon>Dikarya</taxon>
        <taxon>Basidiomycota</taxon>
        <taxon>Agaricomycotina</taxon>
        <taxon>Agaricomycetes</taxon>
        <taxon>Cantharellales</taxon>
        <taxon>Ceratobasidiaceae</taxon>
        <taxon>Rhizoctonia</taxon>
    </lineage>
</organism>
<dbReference type="EMBL" id="JACYCF010000017">
    <property type="protein sequence ID" value="KAF8751737.1"/>
    <property type="molecule type" value="Genomic_DNA"/>
</dbReference>
<reference evidence="1" key="1">
    <citation type="submission" date="2020-09" db="EMBL/GenBank/DDBJ databases">
        <title>Comparative genome analyses of four rice-infecting Rhizoctonia solani isolates reveal extensive enrichment of homogalacturonan modification genes.</title>
        <authorList>
            <person name="Lee D.-Y."/>
            <person name="Jeon J."/>
            <person name="Kim K.-T."/>
            <person name="Cheong K."/>
            <person name="Song H."/>
            <person name="Choi G."/>
            <person name="Ko J."/>
            <person name="Opiyo S.O."/>
            <person name="Zuo S."/>
            <person name="Madhav S."/>
            <person name="Lee Y.-H."/>
            <person name="Wang G.-L."/>
        </authorList>
    </citation>
    <scope>NUCLEOTIDE SEQUENCE</scope>
    <source>
        <strain evidence="1">AG1-IA B2</strain>
    </source>
</reference>
<dbReference type="Proteomes" id="UP000614334">
    <property type="component" value="Unassembled WGS sequence"/>
</dbReference>
<accession>A0A8H7I7Y4</accession>
<dbReference type="InterPro" id="IPR004242">
    <property type="entry name" value="Transposase_21"/>
</dbReference>
<comment type="caution">
    <text evidence="1">The sequence shown here is derived from an EMBL/GenBank/DDBJ whole genome shotgun (WGS) entry which is preliminary data.</text>
</comment>
<evidence type="ECO:0000313" key="2">
    <source>
        <dbReference type="Proteomes" id="UP000614334"/>
    </source>
</evidence>
<sequence>MDGTCPFKRRNNTCWPILIINYNLPSKERTLIENMICVGVIPGPKCPSDINSFLQPLIDKLCDLARGVAAVDVNQHQLFALRAHLLTIFGDIPALTKVLEFVDTTAAYHADFASCRLCLDPHRAVDSIVIAPYTSPTAFAWIP</sequence>
<protein>
    <submittedName>
        <fullName evidence="1">Transposase family tnp2</fullName>
    </submittedName>
</protein>
<dbReference type="AlphaFoldDB" id="A0A8H7I7Y4"/>